<evidence type="ECO:0000313" key="2">
    <source>
        <dbReference type="EMBL" id="MBW0467357.1"/>
    </source>
</evidence>
<feature type="compositionally biased region" description="Basic and acidic residues" evidence="1">
    <location>
        <begin position="99"/>
        <end position="111"/>
    </location>
</feature>
<dbReference type="AlphaFoldDB" id="A0A9Q3BM09"/>
<accession>A0A9Q3BM09</accession>
<sequence length="121" mass="13954">MSCKGQVQKIEAWFKTQGIFSEDQRKELAQENKNSPVGAPQASSSKNLHQKVTKKGKKAPKNNQKRKKKAKEKGNPNPQNSRFTKEKTAMENVFNMERSLMEFKNKEEERMNQSLPKKQTS</sequence>
<organism evidence="2 3">
    <name type="scientific">Austropuccinia psidii MF-1</name>
    <dbReference type="NCBI Taxonomy" id="1389203"/>
    <lineage>
        <taxon>Eukaryota</taxon>
        <taxon>Fungi</taxon>
        <taxon>Dikarya</taxon>
        <taxon>Basidiomycota</taxon>
        <taxon>Pucciniomycotina</taxon>
        <taxon>Pucciniomycetes</taxon>
        <taxon>Pucciniales</taxon>
        <taxon>Sphaerophragmiaceae</taxon>
        <taxon>Austropuccinia</taxon>
    </lineage>
</organism>
<dbReference type="EMBL" id="AVOT02001560">
    <property type="protein sequence ID" value="MBW0467357.1"/>
    <property type="molecule type" value="Genomic_DNA"/>
</dbReference>
<dbReference type="Proteomes" id="UP000765509">
    <property type="component" value="Unassembled WGS sequence"/>
</dbReference>
<evidence type="ECO:0000313" key="3">
    <source>
        <dbReference type="Proteomes" id="UP000765509"/>
    </source>
</evidence>
<gene>
    <name evidence="2" type="ORF">O181_007072</name>
</gene>
<feature type="compositionally biased region" description="Basic residues" evidence="1">
    <location>
        <begin position="48"/>
        <end position="71"/>
    </location>
</feature>
<feature type="region of interest" description="Disordered" evidence="1">
    <location>
        <begin position="24"/>
        <end position="121"/>
    </location>
</feature>
<feature type="compositionally biased region" description="Polar residues" evidence="1">
    <location>
        <begin position="112"/>
        <end position="121"/>
    </location>
</feature>
<protein>
    <submittedName>
        <fullName evidence="2">Uncharacterized protein</fullName>
    </submittedName>
</protein>
<reference evidence="2" key="1">
    <citation type="submission" date="2021-03" db="EMBL/GenBank/DDBJ databases">
        <title>Draft genome sequence of rust myrtle Austropuccinia psidii MF-1, a brazilian biotype.</title>
        <authorList>
            <person name="Quecine M.C."/>
            <person name="Pachon D.M.R."/>
            <person name="Bonatelli M.L."/>
            <person name="Correr F.H."/>
            <person name="Franceschini L.M."/>
            <person name="Leite T.F."/>
            <person name="Margarido G.R.A."/>
            <person name="Almeida C.A."/>
            <person name="Ferrarezi J.A."/>
            <person name="Labate C.A."/>
        </authorList>
    </citation>
    <scope>NUCLEOTIDE SEQUENCE</scope>
    <source>
        <strain evidence="2">MF-1</strain>
    </source>
</reference>
<evidence type="ECO:0000256" key="1">
    <source>
        <dbReference type="SAM" id="MobiDB-lite"/>
    </source>
</evidence>
<keyword evidence="3" id="KW-1185">Reference proteome</keyword>
<proteinExistence type="predicted"/>
<feature type="compositionally biased region" description="Polar residues" evidence="1">
    <location>
        <begin position="31"/>
        <end position="47"/>
    </location>
</feature>
<comment type="caution">
    <text evidence="2">The sequence shown here is derived from an EMBL/GenBank/DDBJ whole genome shotgun (WGS) entry which is preliminary data.</text>
</comment>
<name>A0A9Q3BM09_9BASI</name>